<accession>A0A1G2DA90</accession>
<dbReference type="AlphaFoldDB" id="A0A1G2DA90"/>
<comment type="caution">
    <text evidence="1">The sequence shown here is derived from an EMBL/GenBank/DDBJ whole genome shotgun (WGS) entry which is preliminary data.</text>
</comment>
<dbReference type="Proteomes" id="UP000177996">
    <property type="component" value="Unassembled WGS sequence"/>
</dbReference>
<protein>
    <submittedName>
        <fullName evidence="1">Uncharacterized protein</fullName>
    </submittedName>
</protein>
<gene>
    <name evidence="1" type="ORF">A3D65_01760</name>
</gene>
<name>A0A1G2DA90_9BACT</name>
<dbReference type="EMBL" id="MHLL01000007">
    <property type="protein sequence ID" value="OGZ10539.1"/>
    <property type="molecule type" value="Genomic_DNA"/>
</dbReference>
<evidence type="ECO:0000313" key="2">
    <source>
        <dbReference type="Proteomes" id="UP000177996"/>
    </source>
</evidence>
<evidence type="ECO:0000313" key="1">
    <source>
        <dbReference type="EMBL" id="OGZ10539.1"/>
    </source>
</evidence>
<sequence length="102" mass="11845">MIEDSFFINKPNGARMERLIEQLHNDELAMRQAGLEIQIRETRMAMKELFGRDQSDTATHQERDSTLSMTHKELEARLRRQQEDLVKVVARQVGPVPGYSGY</sequence>
<reference evidence="1 2" key="1">
    <citation type="journal article" date="2016" name="Nat. Commun.">
        <title>Thousands of microbial genomes shed light on interconnected biogeochemical processes in an aquifer system.</title>
        <authorList>
            <person name="Anantharaman K."/>
            <person name="Brown C.T."/>
            <person name="Hug L.A."/>
            <person name="Sharon I."/>
            <person name="Castelle C.J."/>
            <person name="Probst A.J."/>
            <person name="Thomas B.C."/>
            <person name="Singh A."/>
            <person name="Wilkins M.J."/>
            <person name="Karaoz U."/>
            <person name="Brodie E.L."/>
            <person name="Williams K.H."/>
            <person name="Hubbard S.S."/>
            <person name="Banfield J.F."/>
        </authorList>
    </citation>
    <scope>NUCLEOTIDE SEQUENCE [LARGE SCALE GENOMIC DNA]</scope>
</reference>
<proteinExistence type="predicted"/>
<organism evidence="1 2">
    <name type="scientific">Candidatus Lloydbacteria bacterium RIFCSPHIGHO2_02_FULL_50_13</name>
    <dbReference type="NCBI Taxonomy" id="1798661"/>
    <lineage>
        <taxon>Bacteria</taxon>
        <taxon>Candidatus Lloydiibacteriota</taxon>
    </lineage>
</organism>
<dbReference type="STRING" id="1798661.A3D65_01760"/>